<dbReference type="SUPFAM" id="SSF51905">
    <property type="entry name" value="FAD/NAD(P)-binding domain"/>
    <property type="match status" value="1"/>
</dbReference>
<dbReference type="InterPro" id="IPR036188">
    <property type="entry name" value="FAD/NAD-bd_sf"/>
</dbReference>
<dbReference type="Pfam" id="PF01494">
    <property type="entry name" value="FAD_binding_3"/>
    <property type="match status" value="1"/>
</dbReference>
<gene>
    <name evidence="9" type="ORF">MAR_000352</name>
    <name evidence="10" type="ORF">MAR_000414</name>
</gene>
<name>A0ABY7FCS5_MYAAR</name>
<reference evidence="10" key="1">
    <citation type="submission" date="2022-11" db="EMBL/GenBank/DDBJ databases">
        <title>Centuries of genome instability and evolution in soft-shell clam transmissible cancer (bioRxiv).</title>
        <authorList>
            <person name="Hart S.F.M."/>
            <person name="Yonemitsu M.A."/>
            <person name="Giersch R.M."/>
            <person name="Beal B.F."/>
            <person name="Arriagada G."/>
            <person name="Davis B.W."/>
            <person name="Ostrander E.A."/>
            <person name="Goff S.P."/>
            <person name="Metzger M.J."/>
        </authorList>
    </citation>
    <scope>NUCLEOTIDE SEQUENCE</scope>
    <source>
        <strain evidence="10">MELC-2E11</strain>
        <tissue evidence="10">Siphon/mantle</tissue>
    </source>
</reference>
<evidence type="ECO:0000256" key="1">
    <source>
        <dbReference type="ARBA" id="ARBA00001974"/>
    </source>
</evidence>
<evidence type="ECO:0000313" key="9">
    <source>
        <dbReference type="EMBL" id="WAR18514.1"/>
    </source>
</evidence>
<feature type="transmembrane region" description="Helical" evidence="7">
    <location>
        <begin position="312"/>
        <end position="331"/>
    </location>
</feature>
<feature type="domain" description="FAD-binding" evidence="8">
    <location>
        <begin position="195"/>
        <end position="263"/>
    </location>
</feature>
<evidence type="ECO:0000256" key="6">
    <source>
        <dbReference type="ARBA" id="ARBA00023033"/>
    </source>
</evidence>
<dbReference type="PANTHER" id="PTHR46028">
    <property type="entry name" value="KYNURENINE 3-MONOOXYGENASE"/>
    <property type="match status" value="1"/>
</dbReference>
<proteinExistence type="predicted"/>
<evidence type="ECO:0000256" key="4">
    <source>
        <dbReference type="ARBA" id="ARBA00022857"/>
    </source>
</evidence>
<keyword evidence="3" id="KW-0274">FAD</keyword>
<keyword evidence="7" id="KW-0472">Membrane</keyword>
<accession>A0ABY7FCS5</accession>
<keyword evidence="4" id="KW-0521">NADP</keyword>
<organism evidence="10 11">
    <name type="scientific">Mya arenaria</name>
    <name type="common">Soft-shell clam</name>
    <dbReference type="NCBI Taxonomy" id="6604"/>
    <lineage>
        <taxon>Eukaryota</taxon>
        <taxon>Metazoa</taxon>
        <taxon>Spiralia</taxon>
        <taxon>Lophotrochozoa</taxon>
        <taxon>Mollusca</taxon>
        <taxon>Bivalvia</taxon>
        <taxon>Autobranchia</taxon>
        <taxon>Heteroconchia</taxon>
        <taxon>Euheterodonta</taxon>
        <taxon>Imparidentia</taxon>
        <taxon>Neoheterodontei</taxon>
        <taxon>Myida</taxon>
        <taxon>Myoidea</taxon>
        <taxon>Myidae</taxon>
        <taxon>Mya</taxon>
    </lineage>
</organism>
<evidence type="ECO:0000256" key="5">
    <source>
        <dbReference type="ARBA" id="ARBA00023002"/>
    </source>
</evidence>
<dbReference type="Proteomes" id="UP001164746">
    <property type="component" value="Chromosome 11"/>
</dbReference>
<keyword evidence="7" id="KW-1133">Transmembrane helix</keyword>
<dbReference type="EMBL" id="CP111022">
    <property type="protein sequence ID" value="WAR18576.1"/>
    <property type="molecule type" value="Genomic_DNA"/>
</dbReference>
<comment type="cofactor">
    <cofactor evidence="1">
        <name>FAD</name>
        <dbReference type="ChEBI" id="CHEBI:57692"/>
    </cofactor>
</comment>
<dbReference type="InterPro" id="IPR002938">
    <property type="entry name" value="FAD-bd"/>
</dbReference>
<keyword evidence="5" id="KW-0560">Oxidoreductase</keyword>
<feature type="transmembrane region" description="Helical" evidence="7">
    <location>
        <begin position="352"/>
        <end position="371"/>
    </location>
</feature>
<keyword evidence="2" id="KW-0285">Flavoprotein</keyword>
<evidence type="ECO:0000313" key="10">
    <source>
        <dbReference type="EMBL" id="WAR18576.1"/>
    </source>
</evidence>
<sequence length="394" mass="44786">MKSVIIVGGGLDIRDMEVVRGRSINLALSTRGREALRRVGLEDIVISTGIPMYARMIHDLDGTRRPIPYGKADQLPNVEMHFEHKIVACDFNAGRITFSKSDGSHVTAHADLVVGCDGAFSGVRQQMMKKTLFDYEQVFIPHGYMELCMEPAPGDKDKTYTCTLFMPFDIFKTLDTPEAVLAFFRDKFPDSLPLLGEKYVTETVSTSKALPLISVKCSPYHVKDRAVIMGDAAHAMVPFYGQGMNCGFEDCVVFDDILSKHNNDIAATLKEFTEVRSVDAKAMCDLAFYNYIEMRQSVNSRLFLLRKKLDNFLYWLFPNMWMPLYTSVSFSRTRYHQCIANKEWQDRLIRRALYMSVPAMAALGYCVATRTRLLDAPVSETIQQLVERLRPTWI</sequence>
<dbReference type="PRINTS" id="PR00420">
    <property type="entry name" value="RNGMNOXGNASE"/>
</dbReference>
<evidence type="ECO:0000256" key="7">
    <source>
        <dbReference type="SAM" id="Phobius"/>
    </source>
</evidence>
<keyword evidence="11" id="KW-1185">Reference proteome</keyword>
<dbReference type="PANTHER" id="PTHR46028:SF2">
    <property type="entry name" value="KYNURENINE 3-MONOOXYGENASE"/>
    <property type="match status" value="1"/>
</dbReference>
<evidence type="ECO:0000256" key="2">
    <source>
        <dbReference type="ARBA" id="ARBA00022630"/>
    </source>
</evidence>
<evidence type="ECO:0000256" key="3">
    <source>
        <dbReference type="ARBA" id="ARBA00022827"/>
    </source>
</evidence>
<dbReference type="EMBL" id="CP111022">
    <property type="protein sequence ID" value="WAR18514.1"/>
    <property type="molecule type" value="Genomic_DNA"/>
</dbReference>
<evidence type="ECO:0000259" key="8">
    <source>
        <dbReference type="Pfam" id="PF01494"/>
    </source>
</evidence>
<keyword evidence="6" id="KW-0503">Monooxygenase</keyword>
<keyword evidence="7" id="KW-0812">Transmembrane</keyword>
<dbReference type="Gene3D" id="3.50.50.60">
    <property type="entry name" value="FAD/NAD(P)-binding domain"/>
    <property type="match status" value="1"/>
</dbReference>
<protein>
    <submittedName>
        <fullName evidence="10">KMO-like protein</fullName>
    </submittedName>
</protein>
<evidence type="ECO:0000313" key="11">
    <source>
        <dbReference type="Proteomes" id="UP001164746"/>
    </source>
</evidence>